<dbReference type="CDD" id="cd05403">
    <property type="entry name" value="NT_KNTase_like"/>
    <property type="match status" value="1"/>
</dbReference>
<evidence type="ECO:0000313" key="3">
    <source>
        <dbReference type="Proteomes" id="UP001164733"/>
    </source>
</evidence>
<gene>
    <name evidence="2" type="ORF">LL038_09955</name>
</gene>
<evidence type="ECO:0000313" key="2">
    <source>
        <dbReference type="EMBL" id="WAG62533.1"/>
    </source>
</evidence>
<dbReference type="Pfam" id="PF18765">
    <property type="entry name" value="Polbeta"/>
    <property type="match status" value="1"/>
</dbReference>
<reference evidence="2" key="1">
    <citation type="submission" date="2021-11" db="EMBL/GenBank/DDBJ databases">
        <title>Clostridia strains as spoilage organisms.</title>
        <authorList>
            <person name="Wambui J."/>
            <person name="Stevens M.J.A."/>
            <person name="Stephan R."/>
        </authorList>
    </citation>
    <scope>NUCLEOTIDE SEQUENCE</scope>
    <source>
        <strain evidence="2">CF009</strain>
    </source>
</reference>
<accession>A0AA47ELP3</accession>
<dbReference type="PANTHER" id="PTHR43852">
    <property type="entry name" value="NUCLEOTIDYLTRANSFERASE"/>
    <property type="match status" value="1"/>
</dbReference>
<feature type="domain" description="Polymerase beta nucleotidyltransferase" evidence="1">
    <location>
        <begin position="23"/>
        <end position="111"/>
    </location>
</feature>
<evidence type="ECO:0000259" key="1">
    <source>
        <dbReference type="Pfam" id="PF18765"/>
    </source>
</evidence>
<dbReference type="NCBIfam" id="NF047752">
    <property type="entry name" value="MntA_antitoxin"/>
    <property type="match status" value="1"/>
</dbReference>
<dbReference type="AlphaFoldDB" id="A0AA47ELP3"/>
<dbReference type="EMBL" id="CP086239">
    <property type="protein sequence ID" value="WAG62533.1"/>
    <property type="molecule type" value="Genomic_DNA"/>
</dbReference>
<dbReference type="InterPro" id="IPR041633">
    <property type="entry name" value="Polbeta"/>
</dbReference>
<sequence length="148" mass="17175">MINIIIIKDVKVLELKDTDIDIIKEFLIEKIKPFLIYIFGSYAKGTSRSNSDIDIAFLSDEDFSEYEIFMNAQELAGLLNREIDLVDLKKSSTVFKAQVVGTGKTIFCNNDTRRMYFEMYTFKEYALLNEERAVILENIKKRGNIYGE</sequence>
<dbReference type="Proteomes" id="UP001164733">
    <property type="component" value="Chromosome"/>
</dbReference>
<dbReference type="PANTHER" id="PTHR43852:SF2">
    <property type="entry name" value="PROTEIN ADENYLYLTRANSFERASE MNTA"/>
    <property type="match status" value="1"/>
</dbReference>
<name>A0AA47ELP3_9CLOT</name>
<protein>
    <submittedName>
        <fullName evidence="2">Nucleotidyltransferase domain-containing protein</fullName>
    </submittedName>
</protein>
<dbReference type="RefSeq" id="WP_216127767.1">
    <property type="nucleotide sequence ID" value="NZ_JAHLDP010000050.1"/>
</dbReference>
<dbReference type="InterPro" id="IPR052930">
    <property type="entry name" value="TA_antitoxin_MntA"/>
</dbReference>
<organism evidence="2 3">
    <name type="scientific">Clostridium estertheticum</name>
    <dbReference type="NCBI Taxonomy" id="238834"/>
    <lineage>
        <taxon>Bacteria</taxon>
        <taxon>Bacillati</taxon>
        <taxon>Bacillota</taxon>
        <taxon>Clostridia</taxon>
        <taxon>Eubacteriales</taxon>
        <taxon>Clostridiaceae</taxon>
        <taxon>Clostridium</taxon>
    </lineage>
</organism>
<proteinExistence type="predicted"/>